<dbReference type="SUPFAM" id="SSF52540">
    <property type="entry name" value="P-loop containing nucleoside triphosphate hydrolases"/>
    <property type="match status" value="1"/>
</dbReference>
<evidence type="ECO:0000256" key="1">
    <source>
        <dbReference type="ARBA" id="ARBA00004533"/>
    </source>
</evidence>
<dbReference type="InterPro" id="IPR051120">
    <property type="entry name" value="ABC_AA/LPS_Transport"/>
</dbReference>
<feature type="domain" description="ABC transporter" evidence="5">
    <location>
        <begin position="1"/>
        <end position="248"/>
    </location>
</feature>
<evidence type="ECO:0000256" key="4">
    <source>
        <dbReference type="ARBA" id="ARBA00022840"/>
    </source>
</evidence>
<name>A0ABX1DQ95_9HYPH</name>
<comment type="caution">
    <text evidence="6">The sequence shown here is derived from an EMBL/GenBank/DDBJ whole genome shotgun (WGS) entry which is preliminary data.</text>
</comment>
<keyword evidence="2" id="KW-0813">Transport</keyword>
<sequence length="270" mass="30430">MEVRNLTKKYGANVAMNDVSMTFEPGKIYAIIGPNGAGKSTFVNMVTGSYSVTSGAVMLDDSRIDGLGKHKISLAGIARTYQNIRLFDRMSVQDNLDVCLYPQDKGGVWRDLFAWRRSKRQENKRLGHCRRILSDFGLDDLAFEQAGMLPYGKQRMLEIARALVRNPRVLLLDEPAAGLNEAETLELRYRLEKLRSKDRAIIVIEHDMDLVMAVSDHVYVLHQGMLLFGGSPTEVQANSQVQEAYLGTENELDEIGELARNRKALRRLRA</sequence>
<dbReference type="Pfam" id="PF00005">
    <property type="entry name" value="ABC_tran"/>
    <property type="match status" value="1"/>
</dbReference>
<keyword evidence="3" id="KW-0547">Nucleotide-binding</keyword>
<keyword evidence="7" id="KW-1185">Reference proteome</keyword>
<evidence type="ECO:0000313" key="6">
    <source>
        <dbReference type="EMBL" id="NKC05114.1"/>
    </source>
</evidence>
<dbReference type="EMBL" id="JAAVLN010000003">
    <property type="protein sequence ID" value="NKC05114.1"/>
    <property type="molecule type" value="Genomic_DNA"/>
</dbReference>
<accession>A0ABX1DQ95</accession>
<organism evidence="6 7">
    <name type="scientific">Brucella haematophila</name>
    <dbReference type="NCBI Taxonomy" id="419474"/>
    <lineage>
        <taxon>Bacteria</taxon>
        <taxon>Pseudomonadati</taxon>
        <taxon>Pseudomonadota</taxon>
        <taxon>Alphaproteobacteria</taxon>
        <taxon>Hyphomicrobiales</taxon>
        <taxon>Brucellaceae</taxon>
        <taxon>Brucella/Ochrobactrum group</taxon>
        <taxon>Brucella</taxon>
    </lineage>
</organism>
<protein>
    <submittedName>
        <fullName evidence="6">ABC transporter ATP-binding protein</fullName>
    </submittedName>
</protein>
<dbReference type="PANTHER" id="PTHR45772">
    <property type="entry name" value="CONSERVED COMPONENT OF ABC TRANSPORTER FOR NATURAL AMINO ACIDS-RELATED"/>
    <property type="match status" value="1"/>
</dbReference>
<dbReference type="Gene3D" id="3.40.50.300">
    <property type="entry name" value="P-loop containing nucleotide triphosphate hydrolases"/>
    <property type="match status" value="1"/>
</dbReference>
<dbReference type="Proteomes" id="UP000704467">
    <property type="component" value="Unassembled WGS sequence"/>
</dbReference>
<evidence type="ECO:0000313" key="7">
    <source>
        <dbReference type="Proteomes" id="UP000704467"/>
    </source>
</evidence>
<comment type="subcellular location">
    <subcellularLocation>
        <location evidence="1">Cell inner membrane</location>
    </subcellularLocation>
</comment>
<evidence type="ECO:0000259" key="5">
    <source>
        <dbReference type="PROSITE" id="PS50893"/>
    </source>
</evidence>
<dbReference type="GO" id="GO:0005524">
    <property type="term" value="F:ATP binding"/>
    <property type="evidence" value="ECO:0007669"/>
    <property type="project" value="UniProtKB-KW"/>
</dbReference>
<dbReference type="Pfam" id="PF12399">
    <property type="entry name" value="BCA_ABC_TP_C"/>
    <property type="match status" value="1"/>
</dbReference>
<gene>
    <name evidence="6" type="ORF">HED55_23955</name>
</gene>
<keyword evidence="4 6" id="KW-0067">ATP-binding</keyword>
<dbReference type="InterPro" id="IPR003593">
    <property type="entry name" value="AAA+_ATPase"/>
</dbReference>
<dbReference type="SMART" id="SM00382">
    <property type="entry name" value="AAA"/>
    <property type="match status" value="1"/>
</dbReference>
<dbReference type="PANTHER" id="PTHR45772:SF2">
    <property type="entry name" value="ABC TRANSPORTER ATP-BINDING PROTEIN"/>
    <property type="match status" value="1"/>
</dbReference>
<reference evidence="6 7" key="1">
    <citation type="submission" date="2020-03" db="EMBL/GenBank/DDBJ databases">
        <title>Whole genome sequencing of clinical and environmental type strains of Ochrobactrum.</title>
        <authorList>
            <person name="Dharne M."/>
        </authorList>
    </citation>
    <scope>NUCLEOTIDE SEQUENCE [LARGE SCALE GENOMIC DNA]</scope>
    <source>
        <strain evidence="6 7">CIP 109452</strain>
    </source>
</reference>
<evidence type="ECO:0000256" key="2">
    <source>
        <dbReference type="ARBA" id="ARBA00022448"/>
    </source>
</evidence>
<proteinExistence type="predicted"/>
<dbReference type="PROSITE" id="PS50893">
    <property type="entry name" value="ABC_TRANSPORTER_2"/>
    <property type="match status" value="1"/>
</dbReference>
<dbReference type="InterPro" id="IPR027417">
    <property type="entry name" value="P-loop_NTPase"/>
</dbReference>
<dbReference type="CDD" id="cd03219">
    <property type="entry name" value="ABC_Mj1267_LivG_branched"/>
    <property type="match status" value="1"/>
</dbReference>
<dbReference type="InterPro" id="IPR003439">
    <property type="entry name" value="ABC_transporter-like_ATP-bd"/>
</dbReference>
<dbReference type="InterPro" id="IPR032823">
    <property type="entry name" value="BCA_ABC_TP_C"/>
</dbReference>
<evidence type="ECO:0000256" key="3">
    <source>
        <dbReference type="ARBA" id="ARBA00022741"/>
    </source>
</evidence>